<name>A0A2W5SV65_9BACT</name>
<organism evidence="1 2">
    <name type="scientific">Archangium gephyra</name>
    <dbReference type="NCBI Taxonomy" id="48"/>
    <lineage>
        <taxon>Bacteria</taxon>
        <taxon>Pseudomonadati</taxon>
        <taxon>Myxococcota</taxon>
        <taxon>Myxococcia</taxon>
        <taxon>Myxococcales</taxon>
        <taxon>Cystobacterineae</taxon>
        <taxon>Archangiaceae</taxon>
        <taxon>Archangium</taxon>
    </lineage>
</organism>
<protein>
    <recommendedName>
        <fullName evidence="3">AsmA-like C-terminal domain-containing protein</fullName>
    </recommendedName>
</protein>
<gene>
    <name evidence="1" type="ORF">DI536_32140</name>
</gene>
<comment type="caution">
    <text evidence="1">The sequence shown here is derived from an EMBL/GenBank/DDBJ whole genome shotgun (WGS) entry which is preliminary data.</text>
</comment>
<accession>A0A2W5SV65</accession>
<dbReference type="AlphaFoldDB" id="A0A2W5SV65"/>
<evidence type="ECO:0008006" key="3">
    <source>
        <dbReference type="Google" id="ProtNLM"/>
    </source>
</evidence>
<evidence type="ECO:0000313" key="2">
    <source>
        <dbReference type="Proteomes" id="UP000249061"/>
    </source>
</evidence>
<dbReference type="Proteomes" id="UP000249061">
    <property type="component" value="Unassembled WGS sequence"/>
</dbReference>
<dbReference type="EMBL" id="QFQP01000044">
    <property type="protein sequence ID" value="PZR05567.1"/>
    <property type="molecule type" value="Genomic_DNA"/>
</dbReference>
<evidence type="ECO:0000313" key="1">
    <source>
        <dbReference type="EMBL" id="PZR05567.1"/>
    </source>
</evidence>
<sequence>MKKLLGFLILLVVLVSAAIPVLVNGKYLLKLTNLDPGIFSMDYTEAKWVPPLSVEVRNLELRIQDHGFRIRILADEASGSLVPMEMLRKRIAFTNLTAKGVSVHVRLPEDSNGTPPKLLPDMSEFATPTPPPEPVFSVELTDLKHVRVRDIWVDGFHYMGDIDVSGGFALVPKQTLTIHPVDVAFDGGVIVMPSGAEAKLEPSTLKGHVEELPLTPPLEQKMLNLVNADVKLAFHAPNLNFFNSILLEEVPEVRLMYGAGNIAMNVAVDQGVIREGSEVIVAPRAIGVRVPHFDIVGKASIVVKATEKKAVATVLLPEFELDSRVEDKKVASGTNFRLVATAGSTDLTAVRNVDVNLKLENAEVANLRFLDRYIPAGSGIILVGGSGHAHVDATLSTRTQTAKGKLSLKANNIQLKNRSASVSGAAEVVGILNSFDLRRNVIDLSGSSVKLTGVTVKTKAKNYNNVTLSAVAPRVLFAPGTDHPWEAALAVGVSNLQPLVGIVSANVEVPGIVVGLLNIPDVAASATLDVRTKEVRLMPMALTAKDLRVDAQVVLTEVRKDEMEPHGAAFVRLGPLTAGMAIDGGIVTPIILGAPEWYKKQVENGVP</sequence>
<reference evidence="1 2" key="1">
    <citation type="submission" date="2017-08" db="EMBL/GenBank/DDBJ databases">
        <title>Infants hospitalized years apart are colonized by the same room-sourced microbial strains.</title>
        <authorList>
            <person name="Brooks B."/>
            <person name="Olm M.R."/>
            <person name="Firek B.A."/>
            <person name="Baker R."/>
            <person name="Thomas B.C."/>
            <person name="Morowitz M.J."/>
            <person name="Banfield J.F."/>
        </authorList>
    </citation>
    <scope>NUCLEOTIDE SEQUENCE [LARGE SCALE GENOMIC DNA]</scope>
    <source>
        <strain evidence="1">S2_003_000_R2_14</strain>
    </source>
</reference>
<proteinExistence type="predicted"/>